<evidence type="ECO:0000256" key="3">
    <source>
        <dbReference type="ARBA" id="ARBA00022692"/>
    </source>
</evidence>
<protein>
    <recommendedName>
        <fullName evidence="7">ABC3 transporter permease C-terminal domain-containing protein</fullName>
    </recommendedName>
</protein>
<gene>
    <name evidence="8" type="ORF">S3E15_00664</name>
</gene>
<dbReference type="PANTHER" id="PTHR30572">
    <property type="entry name" value="MEMBRANE COMPONENT OF TRANSPORTER-RELATED"/>
    <property type="match status" value="1"/>
</dbReference>
<keyword evidence="2" id="KW-1003">Cell membrane</keyword>
<evidence type="ECO:0000259" key="7">
    <source>
        <dbReference type="Pfam" id="PF02687"/>
    </source>
</evidence>
<keyword evidence="5 6" id="KW-0472">Membrane</keyword>
<dbReference type="GO" id="GO:0005886">
    <property type="term" value="C:plasma membrane"/>
    <property type="evidence" value="ECO:0007669"/>
    <property type="project" value="UniProtKB-SubCell"/>
</dbReference>
<dbReference type="RefSeq" id="WP_050000470.1">
    <property type="nucleotide sequence ID" value="NZ_CM125442.1"/>
</dbReference>
<feature type="domain" description="ABC3 transporter permease C-terminal" evidence="7">
    <location>
        <begin position="317"/>
        <end position="468"/>
    </location>
</feature>
<organism evidence="8 9">
    <name type="scientific">Bacillus mycoides</name>
    <dbReference type="NCBI Taxonomy" id="1405"/>
    <lineage>
        <taxon>Bacteria</taxon>
        <taxon>Bacillati</taxon>
        <taxon>Bacillota</taxon>
        <taxon>Bacilli</taxon>
        <taxon>Bacillales</taxon>
        <taxon>Bacillaceae</taxon>
        <taxon>Bacillus</taxon>
        <taxon>Bacillus cereus group</taxon>
    </lineage>
</organism>
<dbReference type="Pfam" id="PF02687">
    <property type="entry name" value="FtsX"/>
    <property type="match status" value="1"/>
</dbReference>
<comment type="subcellular location">
    <subcellularLocation>
        <location evidence="1">Cell membrane</location>
        <topology evidence="1">Multi-pass membrane protein</topology>
    </subcellularLocation>
</comment>
<keyword evidence="4 6" id="KW-1133">Transmembrane helix</keyword>
<evidence type="ECO:0000256" key="4">
    <source>
        <dbReference type="ARBA" id="ARBA00022989"/>
    </source>
</evidence>
<dbReference type="InterPro" id="IPR003838">
    <property type="entry name" value="ABC3_permease_C"/>
</dbReference>
<dbReference type="GO" id="GO:0022857">
    <property type="term" value="F:transmembrane transporter activity"/>
    <property type="evidence" value="ECO:0007669"/>
    <property type="project" value="TreeGrafter"/>
</dbReference>
<evidence type="ECO:0000313" key="9">
    <source>
        <dbReference type="Proteomes" id="UP000194131"/>
    </source>
</evidence>
<dbReference type="Proteomes" id="UP000194131">
    <property type="component" value="Unassembled WGS sequence"/>
</dbReference>
<accession>A0AAP8BI23</accession>
<sequence length="476" mass="51614">MNFMKRAILSMKKRVGTSLILMAVFLIVTNLVLAGFTIQNASKKAADAARKKLGADVTLSLDFDKLGQQARETGEMPNPPKLNTKEADQLAKSKYVKDYNYITSTLGISDGLKLVGASEGEEEGKGKVGMAAVRGGSGSGTEIDMNSSFMIEGVRKTALQESFKNGKSKIIDGKPITEQMKDQNVALMEKRLAELNNLKVGDKVKVQSGDKKETLEVEIIGIYETNEQAMGQQAPPIMDPANKLYMPHSTMKKLEIDQGISSIQVVYFLKDPQNIEAFKEEAKKSDIDFNYYKLDAHDSLYKQMIGPIENISSTSQMIIYIVSIAGAIILGLIIMLSIKARRKEMGILLSIGEKKWKLMAQFVVEVVCIAILAFGLSITTGAKISQFIGNNLLSSEIATAGEETNTSQNGTVMVAGPGGTVQNQKEDPIDKINVSVTGEDVGKMGGIGLAIAILATLLPALSILRLNPKQILLKDE</sequence>
<feature type="transmembrane region" description="Helical" evidence="6">
    <location>
        <begin position="358"/>
        <end position="378"/>
    </location>
</feature>
<dbReference type="AlphaFoldDB" id="A0AAP8BI23"/>
<evidence type="ECO:0000256" key="2">
    <source>
        <dbReference type="ARBA" id="ARBA00022475"/>
    </source>
</evidence>
<evidence type="ECO:0000256" key="1">
    <source>
        <dbReference type="ARBA" id="ARBA00004651"/>
    </source>
</evidence>
<name>A0AAP8BI23_BACMY</name>
<evidence type="ECO:0000313" key="8">
    <source>
        <dbReference type="EMBL" id="OSX97033.1"/>
    </source>
</evidence>
<dbReference type="EMBL" id="MRWU01000001">
    <property type="protein sequence ID" value="OSX97033.1"/>
    <property type="molecule type" value="Genomic_DNA"/>
</dbReference>
<reference evidence="8 9" key="1">
    <citation type="submission" date="2016-12" db="EMBL/GenBank/DDBJ databases">
        <title>Genome Sequences of Twelve Sporeforming Bacillus Species Isolated from Foods.</title>
        <authorList>
            <person name="De Jong A."/>
            <person name="Holsappel S."/>
            <person name="Kuipers O.P."/>
        </authorList>
    </citation>
    <scope>NUCLEOTIDE SEQUENCE [LARGE SCALE GENOMIC DNA]</scope>
    <source>
        <strain evidence="8 9">S3E15</strain>
    </source>
</reference>
<evidence type="ECO:0000256" key="5">
    <source>
        <dbReference type="ARBA" id="ARBA00023136"/>
    </source>
</evidence>
<feature type="transmembrane region" description="Helical" evidence="6">
    <location>
        <begin position="444"/>
        <end position="464"/>
    </location>
</feature>
<keyword evidence="3 6" id="KW-0812">Transmembrane</keyword>
<evidence type="ECO:0000256" key="6">
    <source>
        <dbReference type="SAM" id="Phobius"/>
    </source>
</evidence>
<dbReference type="InterPro" id="IPR050250">
    <property type="entry name" value="Macrolide_Exporter_MacB"/>
</dbReference>
<comment type="caution">
    <text evidence="8">The sequence shown here is derived from an EMBL/GenBank/DDBJ whole genome shotgun (WGS) entry which is preliminary data.</text>
</comment>
<proteinExistence type="predicted"/>
<dbReference type="PANTHER" id="PTHR30572:SF9">
    <property type="entry name" value="ABC TRANSPORTER PERMEASE PROTEIN"/>
    <property type="match status" value="1"/>
</dbReference>
<feature type="transmembrane region" description="Helical" evidence="6">
    <location>
        <begin position="317"/>
        <end position="338"/>
    </location>
</feature>